<gene>
    <name evidence="2" type="ORF">SAMN05421739_104409</name>
</gene>
<dbReference type="OrthoDB" id="851514at2"/>
<name>A0A1I2W0M4_9BACT</name>
<protein>
    <recommendedName>
        <fullName evidence="4">Lipoprotein</fullName>
    </recommendedName>
</protein>
<dbReference type="AlphaFoldDB" id="A0A1I2W0M4"/>
<dbReference type="PROSITE" id="PS51257">
    <property type="entry name" value="PROKAR_LIPOPROTEIN"/>
    <property type="match status" value="1"/>
</dbReference>
<keyword evidence="3" id="KW-1185">Reference proteome</keyword>
<feature type="signal peptide" evidence="1">
    <location>
        <begin position="1"/>
        <end position="20"/>
    </location>
</feature>
<organism evidence="2 3">
    <name type="scientific">Pontibacter chinhatensis</name>
    <dbReference type="NCBI Taxonomy" id="1436961"/>
    <lineage>
        <taxon>Bacteria</taxon>
        <taxon>Pseudomonadati</taxon>
        <taxon>Bacteroidota</taxon>
        <taxon>Cytophagia</taxon>
        <taxon>Cytophagales</taxon>
        <taxon>Hymenobacteraceae</taxon>
        <taxon>Pontibacter</taxon>
    </lineage>
</organism>
<feature type="chain" id="PRO_5011549582" description="Lipoprotein" evidence="1">
    <location>
        <begin position="21"/>
        <end position="171"/>
    </location>
</feature>
<sequence>MLRYTLLFAFALLLFGCSGSNQELNQKLRAAVTEGEAGAEGYKTIRMAELTDFDWDVMYYFQPNEDKKAISDVIGFKWEGAEVPENHRRLLFVKDGEVASYVDYYYNDFPLFVYGCGDDKWIYPKSRATFASFKYCSGNQEVYAFIPEPCVDNIRLLMDNPCPEGEAATAE</sequence>
<keyword evidence="1" id="KW-0732">Signal</keyword>
<proteinExistence type="predicted"/>
<evidence type="ECO:0008006" key="4">
    <source>
        <dbReference type="Google" id="ProtNLM"/>
    </source>
</evidence>
<evidence type="ECO:0000313" key="2">
    <source>
        <dbReference type="EMBL" id="SFG93626.1"/>
    </source>
</evidence>
<accession>A0A1I2W0M4</accession>
<evidence type="ECO:0000256" key="1">
    <source>
        <dbReference type="SAM" id="SignalP"/>
    </source>
</evidence>
<evidence type="ECO:0000313" key="3">
    <source>
        <dbReference type="Proteomes" id="UP000198724"/>
    </source>
</evidence>
<reference evidence="3" key="1">
    <citation type="submission" date="2016-10" db="EMBL/GenBank/DDBJ databases">
        <authorList>
            <person name="Varghese N."/>
            <person name="Submissions S."/>
        </authorList>
    </citation>
    <scope>NUCLEOTIDE SEQUENCE [LARGE SCALE GENOMIC DNA]</scope>
    <source>
        <strain evidence="3">LP51</strain>
    </source>
</reference>
<dbReference type="EMBL" id="FOOT01000004">
    <property type="protein sequence ID" value="SFG93626.1"/>
    <property type="molecule type" value="Genomic_DNA"/>
</dbReference>
<dbReference type="Proteomes" id="UP000198724">
    <property type="component" value="Unassembled WGS sequence"/>
</dbReference>
<dbReference type="RefSeq" id="WP_092102618.1">
    <property type="nucleotide sequence ID" value="NZ_FOOT01000004.1"/>
</dbReference>